<dbReference type="GO" id="GO:0003887">
    <property type="term" value="F:DNA-directed DNA polymerase activity"/>
    <property type="evidence" value="ECO:0007669"/>
    <property type="project" value="UniProtKB-KW"/>
</dbReference>
<evidence type="ECO:0000313" key="12">
    <source>
        <dbReference type="Proteomes" id="UP001066276"/>
    </source>
</evidence>
<dbReference type="EC" id="2.7.7.7" evidence="2"/>
<dbReference type="Proteomes" id="UP001066276">
    <property type="component" value="Chromosome 4_2"/>
</dbReference>
<comment type="caution">
    <text evidence="11">The sequence shown here is derived from an EMBL/GenBank/DDBJ whole genome shotgun (WGS) entry which is preliminary data.</text>
</comment>
<evidence type="ECO:0000256" key="5">
    <source>
        <dbReference type="ARBA" id="ARBA00022705"/>
    </source>
</evidence>
<dbReference type="Gene3D" id="3.40.960.10">
    <property type="entry name" value="VSR Endonuclease"/>
    <property type="match status" value="1"/>
</dbReference>
<reference evidence="11" key="1">
    <citation type="journal article" date="2022" name="bioRxiv">
        <title>Sequencing and chromosome-scale assembly of the giantPleurodeles waltlgenome.</title>
        <authorList>
            <person name="Brown T."/>
            <person name="Elewa A."/>
            <person name="Iarovenko S."/>
            <person name="Subramanian E."/>
            <person name="Araus A.J."/>
            <person name="Petzold A."/>
            <person name="Susuki M."/>
            <person name="Suzuki K.-i.T."/>
            <person name="Hayashi T."/>
            <person name="Toyoda A."/>
            <person name="Oliveira C."/>
            <person name="Osipova E."/>
            <person name="Leigh N.D."/>
            <person name="Simon A."/>
            <person name="Yun M.H."/>
        </authorList>
    </citation>
    <scope>NUCLEOTIDE SEQUENCE</scope>
    <source>
        <strain evidence="11">20211129_DDA</strain>
        <tissue evidence="11">Liver</tissue>
    </source>
</reference>
<dbReference type="GO" id="GO:0000166">
    <property type="term" value="F:nucleotide binding"/>
    <property type="evidence" value="ECO:0007669"/>
    <property type="project" value="InterPro"/>
</dbReference>
<gene>
    <name evidence="11" type="ORF">NDU88_002295</name>
</gene>
<evidence type="ECO:0000256" key="4">
    <source>
        <dbReference type="ARBA" id="ARBA00022695"/>
    </source>
</evidence>
<protein>
    <recommendedName>
        <fullName evidence="2">DNA-directed DNA polymerase</fullName>
        <ecNumber evidence="2">2.7.7.7</ecNumber>
    </recommendedName>
</protein>
<evidence type="ECO:0000313" key="11">
    <source>
        <dbReference type="EMBL" id="KAJ1161814.1"/>
    </source>
</evidence>
<evidence type="ECO:0000256" key="1">
    <source>
        <dbReference type="ARBA" id="ARBA00005755"/>
    </source>
</evidence>
<dbReference type="GO" id="GO:0006260">
    <property type="term" value="P:DNA replication"/>
    <property type="evidence" value="ECO:0007669"/>
    <property type="project" value="UniProtKB-KW"/>
</dbReference>
<evidence type="ECO:0000256" key="6">
    <source>
        <dbReference type="ARBA" id="ARBA00022932"/>
    </source>
</evidence>
<comment type="similarity">
    <text evidence="1">Belongs to the DNA polymerase type-B family.</text>
</comment>
<organism evidence="11 12">
    <name type="scientific">Pleurodeles waltl</name>
    <name type="common">Iberian ribbed newt</name>
    <dbReference type="NCBI Taxonomy" id="8319"/>
    <lineage>
        <taxon>Eukaryota</taxon>
        <taxon>Metazoa</taxon>
        <taxon>Chordata</taxon>
        <taxon>Craniata</taxon>
        <taxon>Vertebrata</taxon>
        <taxon>Euteleostomi</taxon>
        <taxon>Amphibia</taxon>
        <taxon>Batrachia</taxon>
        <taxon>Caudata</taxon>
        <taxon>Salamandroidea</taxon>
        <taxon>Salamandridae</taxon>
        <taxon>Pleurodelinae</taxon>
        <taxon>Pleurodeles</taxon>
    </lineage>
</organism>
<dbReference type="Pfam" id="PF03175">
    <property type="entry name" value="DNA_pol_B_2"/>
    <property type="match status" value="3"/>
</dbReference>
<keyword evidence="3" id="KW-0808">Transferase</keyword>
<feature type="domain" description="DNA-directed DNA polymerase family B mitochondria/virus" evidence="10">
    <location>
        <begin position="995"/>
        <end position="1158"/>
    </location>
</feature>
<feature type="region of interest" description="Disordered" evidence="9">
    <location>
        <begin position="1"/>
        <end position="76"/>
    </location>
</feature>
<dbReference type="SUPFAM" id="SSF53098">
    <property type="entry name" value="Ribonuclease H-like"/>
    <property type="match status" value="1"/>
</dbReference>
<dbReference type="InterPro" id="IPR036397">
    <property type="entry name" value="RNaseH_sf"/>
</dbReference>
<dbReference type="GO" id="GO:0003677">
    <property type="term" value="F:DNA binding"/>
    <property type="evidence" value="ECO:0007669"/>
    <property type="project" value="UniProtKB-KW"/>
</dbReference>
<dbReference type="Gene3D" id="3.90.1600.10">
    <property type="entry name" value="Palm domain of DNA polymerase"/>
    <property type="match status" value="1"/>
</dbReference>
<dbReference type="Gene3D" id="1.10.287.690">
    <property type="entry name" value="Helix hairpin bin"/>
    <property type="match status" value="1"/>
</dbReference>
<dbReference type="Gene3D" id="3.30.420.10">
    <property type="entry name" value="Ribonuclease H-like superfamily/Ribonuclease H"/>
    <property type="match status" value="1"/>
</dbReference>
<keyword evidence="6" id="KW-0239">DNA-directed DNA polymerase</keyword>
<dbReference type="InterPro" id="IPR043502">
    <property type="entry name" value="DNA/RNA_pol_sf"/>
</dbReference>
<evidence type="ECO:0000259" key="10">
    <source>
        <dbReference type="Pfam" id="PF03175"/>
    </source>
</evidence>
<feature type="compositionally biased region" description="Basic and acidic residues" evidence="9">
    <location>
        <begin position="12"/>
        <end position="21"/>
    </location>
</feature>
<feature type="region of interest" description="Disordered" evidence="9">
    <location>
        <begin position="196"/>
        <end position="226"/>
    </location>
</feature>
<feature type="domain" description="DNA-directed DNA polymerase family B mitochondria/virus" evidence="10">
    <location>
        <begin position="1191"/>
        <end position="1288"/>
    </location>
</feature>
<keyword evidence="7" id="KW-0238">DNA-binding</keyword>
<dbReference type="InterPro" id="IPR004868">
    <property type="entry name" value="DNA-dir_DNA_pol_B_mt/vir"/>
</dbReference>
<dbReference type="InterPro" id="IPR023211">
    <property type="entry name" value="DNA_pol_palm_dom_sf"/>
</dbReference>
<dbReference type="InterPro" id="IPR012337">
    <property type="entry name" value="RNaseH-like_sf"/>
</dbReference>
<evidence type="ECO:0000256" key="8">
    <source>
        <dbReference type="ARBA" id="ARBA00049244"/>
    </source>
</evidence>
<keyword evidence="12" id="KW-1185">Reference proteome</keyword>
<feature type="region of interest" description="Disordered" evidence="9">
    <location>
        <begin position="113"/>
        <end position="140"/>
    </location>
</feature>
<accession>A0AAV7SBH7</accession>
<dbReference type="EMBL" id="JANPWB010000008">
    <property type="protein sequence ID" value="KAJ1161814.1"/>
    <property type="molecule type" value="Genomic_DNA"/>
</dbReference>
<keyword evidence="4" id="KW-0548">Nucleotidyltransferase</keyword>
<sequence length="1378" mass="157536">METVQQGAPMDEASRDMDGKLKKQPRKRKSPGSKDGPPIKKGPSSRKNHGERTYPGNVRTTFTSTGGHRSKYEKKPQHLLSRALRVLRALNSQRSCQPPSPAPIRPQNIELGGAAGLYRPSGGGGPSRLSLKQSGGAPSEVGVVSVSPFVNKPDIVQIGGGRLPKTRWAHKKPEWLGSSRKRKLVIKKLKKARLCVTRRSKNTPTSNHTPGSSPTTSNSQTEASEPVFMESVRRYSRVVERFNATEHYEEFRFVNLDRLHSSDHGIIAIHQAVQTLIERLLHDVGPNDFFQMRFQGQGLNSPLFTRRSSRDVFDAVTFLENLSKLLQSKAELLAYGSFRIISLVVRGREGGASRALKSVMYSKIIDKKSRWLLDFNTGATNMCLAASIAGLLMDRSTPDAVIMAMAVAAHEALQIPTDKMVGFGDLGLFENHFAVTVKVLYHAGSWKYFTTNEGVKNKTVYVLHHENHFYGVLNLKGFLGAKYVCEHCDHIYNNRTKHQCELHCKMCQRDGCVNDNALKVNCPTCKLFCRSQDCLNTHIGLAQCVLKADCGTCGRYKPVDHKCEGMQCPRCTAPFIAGTTHECYMLRSHYQKKTEDYIVFDIECTQETGVHQPNYIYAHHLTGDGSWEFEGRACVNDFLLTFMQPRYQDYTFLAHNSKAYDSFFIIRDLIHEKLPVSLITQGSKLMLLKVVPFDIRFIDTLNFLPMKLSKLPKAFGFEGCKGYFPHFFNTWANQNYFGPMPPPDSYGCDYMMPSEKESFLQWYDENREKRFHFQTELRAYCQADVMILRKACNLFRDVVVAMTKRVVFIETDPCEREKKITVYLDPFQNITLASMCMSIYKHMFLRSETIALIPPDLYNGKQKRYSTPSIQWLMYVSANESIFIQHSLQGGEYRLGRYYLDGYALINGVPTAFEFNGCFYHGCPQCYKPHEFNRLQGTTFEHLYRRTLAKAQYIESCGFVLRTLWEHDWVTELSKDGALSTFIKSQQLPSPLGPRDALFGGRTNAIQLYRVAGPGEKIHYYDFTSLYPFVNKVKLYPVGHPTIVYRNFKPLKEYFGIIKCQIHPPRKLYFPVLPYRVDGKLMFPLCRTCAESKQLSECRHSDEQRLLEGTWCTIEVQTALEKGYRLGKILEVWHFPNTTTQLFSEYINLFLRDKQEASGYPEWCVDEPSKKKYIADYKAREGIKLRPAFIKVNPARRQLAKLCLNSLWGKFAQRTNLSNTSIVTDPDELFKYIFTPVYDVSSCEFIDDETAVLCWKYAKEYPTTCNNINIFIACFTTAHARLELYRLLDQLQERCLYHDTDSVIFVSKEGDEDPPLGDYLGDLTSELEKGEYIQEFTSSGPKTPIRFTKLLSGRMFPKAEDLLVRCLHELLQCGSKLK</sequence>
<evidence type="ECO:0000256" key="9">
    <source>
        <dbReference type="SAM" id="MobiDB-lite"/>
    </source>
</evidence>
<proteinExistence type="inferred from homology"/>
<name>A0AAV7SBH7_PLEWA</name>
<feature type="compositionally biased region" description="Polar residues" evidence="9">
    <location>
        <begin position="202"/>
        <end position="223"/>
    </location>
</feature>
<comment type="catalytic activity">
    <reaction evidence="8">
        <text>DNA(n) + a 2'-deoxyribonucleoside 5'-triphosphate = DNA(n+1) + diphosphate</text>
        <dbReference type="Rhea" id="RHEA:22508"/>
        <dbReference type="Rhea" id="RHEA-COMP:17339"/>
        <dbReference type="Rhea" id="RHEA-COMP:17340"/>
        <dbReference type="ChEBI" id="CHEBI:33019"/>
        <dbReference type="ChEBI" id="CHEBI:61560"/>
        <dbReference type="ChEBI" id="CHEBI:173112"/>
        <dbReference type="EC" id="2.7.7.7"/>
    </reaction>
</comment>
<dbReference type="PANTHER" id="PTHR33568">
    <property type="entry name" value="DNA POLYMERASE"/>
    <property type="match status" value="1"/>
</dbReference>
<keyword evidence="5" id="KW-0235">DNA replication</keyword>
<feature type="compositionally biased region" description="Basic residues" evidence="9">
    <location>
        <begin position="22"/>
        <end position="31"/>
    </location>
</feature>
<feature type="domain" description="DNA-directed DNA polymerase family B mitochondria/virus" evidence="10">
    <location>
        <begin position="647"/>
        <end position="893"/>
    </location>
</feature>
<evidence type="ECO:0000256" key="2">
    <source>
        <dbReference type="ARBA" id="ARBA00012417"/>
    </source>
</evidence>
<evidence type="ECO:0000256" key="7">
    <source>
        <dbReference type="ARBA" id="ARBA00023125"/>
    </source>
</evidence>
<feature type="compositionally biased region" description="Polar residues" evidence="9">
    <location>
        <begin position="58"/>
        <end position="67"/>
    </location>
</feature>
<dbReference type="PANTHER" id="PTHR33568:SF3">
    <property type="entry name" value="DNA-DIRECTED DNA POLYMERASE"/>
    <property type="match status" value="1"/>
</dbReference>
<evidence type="ECO:0000256" key="3">
    <source>
        <dbReference type="ARBA" id="ARBA00022679"/>
    </source>
</evidence>
<dbReference type="SUPFAM" id="SSF56672">
    <property type="entry name" value="DNA/RNA polymerases"/>
    <property type="match status" value="1"/>
</dbReference>